<proteinExistence type="inferred from homology"/>
<dbReference type="RefSeq" id="XP_018734711.1">
    <property type="nucleotide sequence ID" value="XM_018881926.1"/>
</dbReference>
<keyword evidence="5" id="KW-0408">Iron</keyword>
<keyword evidence="4" id="KW-0560">Oxidoreductase</keyword>
<dbReference type="InterPro" id="IPR051178">
    <property type="entry name" value="TfdA_dioxygenase"/>
</dbReference>
<name>A0A167CXQ7_9ASCO</name>
<evidence type="ECO:0000256" key="3">
    <source>
        <dbReference type="ARBA" id="ARBA00022964"/>
    </source>
</evidence>
<evidence type="ECO:0000313" key="8">
    <source>
        <dbReference type="Proteomes" id="UP000189580"/>
    </source>
</evidence>
<accession>A0A167CXQ7</accession>
<dbReference type="PANTHER" id="PTHR43779:SF3">
    <property type="entry name" value="(3R)-3-[(CARBOXYMETHYL)AMINO]FATTY ACID OXYGENASE_DECARBOXYLASE"/>
    <property type="match status" value="1"/>
</dbReference>
<dbReference type="GeneID" id="30037004"/>
<organism evidence="7 8">
    <name type="scientific">Sugiyamaella lignohabitans</name>
    <dbReference type="NCBI Taxonomy" id="796027"/>
    <lineage>
        <taxon>Eukaryota</taxon>
        <taxon>Fungi</taxon>
        <taxon>Dikarya</taxon>
        <taxon>Ascomycota</taxon>
        <taxon>Saccharomycotina</taxon>
        <taxon>Dipodascomycetes</taxon>
        <taxon>Dipodascales</taxon>
        <taxon>Trichomonascaceae</taxon>
        <taxon>Sugiyamaella</taxon>
    </lineage>
</organism>
<dbReference type="Pfam" id="PF02668">
    <property type="entry name" value="TauD"/>
    <property type="match status" value="1"/>
</dbReference>
<evidence type="ECO:0000259" key="6">
    <source>
        <dbReference type="Pfam" id="PF02668"/>
    </source>
</evidence>
<keyword evidence="3" id="KW-0223">Dioxygenase</keyword>
<dbReference type="OrthoDB" id="5818554at2759"/>
<dbReference type="GO" id="GO:0051213">
    <property type="term" value="F:dioxygenase activity"/>
    <property type="evidence" value="ECO:0007669"/>
    <property type="project" value="UniProtKB-KW"/>
</dbReference>
<sequence length="336" mass="38123">MTQDTLQFIPLHKTFGAQCVGVDFSKELPPEVVQQVKDGLHKYGLLTFRKTGLTDENFVKFGQHFGELCPNASADNRVKSKYIGDPSNIHRDGTVVQKGELQYFIGKATGIFHVDKSYDPRRVRYTTLKCTVPVPAGTGGATEFADSRTAYDDLDEETKQYIQDKVGAHSIFESRRKAAPWLKTFQMLDPNDFPFGKFPVVETQPQTGRKDLYLAGHLHHIEGMDQEESTKLIEKLFNHATQPKYVHKVNYEEPGDFVIWDNLAVLHRAGGGSYVGIHPRDVRNLTIYDNSDGEWGFNDRNQERIDPMKYIRAAHEKAFAGDSTANDFNNEILDYD</sequence>
<evidence type="ECO:0000256" key="1">
    <source>
        <dbReference type="ARBA" id="ARBA00005896"/>
    </source>
</evidence>
<protein>
    <recommendedName>
        <fullName evidence="6">TauD/TfdA-like domain-containing protein</fullName>
    </recommendedName>
</protein>
<dbReference type="SUPFAM" id="SSF51197">
    <property type="entry name" value="Clavaminate synthase-like"/>
    <property type="match status" value="1"/>
</dbReference>
<dbReference type="InterPro" id="IPR003819">
    <property type="entry name" value="TauD/TfdA-like"/>
</dbReference>
<keyword evidence="8" id="KW-1185">Reference proteome</keyword>
<gene>
    <name evidence="7" type="ORF">AWJ20_483</name>
</gene>
<dbReference type="AlphaFoldDB" id="A0A167CXQ7"/>
<dbReference type="EMBL" id="CP014501">
    <property type="protein sequence ID" value="ANB12234.1"/>
    <property type="molecule type" value="Genomic_DNA"/>
</dbReference>
<dbReference type="KEGG" id="slb:AWJ20_483"/>
<reference evidence="7 8" key="1">
    <citation type="submission" date="2016-02" db="EMBL/GenBank/DDBJ databases">
        <title>Complete genome sequence and transcriptome regulation of the pentose utilising yeast Sugiyamaella lignohabitans.</title>
        <authorList>
            <person name="Bellasio M."/>
            <person name="Peymann A."/>
            <person name="Valli M."/>
            <person name="Sipitzky M."/>
            <person name="Graf A."/>
            <person name="Sauer M."/>
            <person name="Marx H."/>
            <person name="Mattanovich D."/>
        </authorList>
    </citation>
    <scope>NUCLEOTIDE SEQUENCE [LARGE SCALE GENOMIC DNA]</scope>
    <source>
        <strain evidence="7 8">CBS 10342</strain>
    </source>
</reference>
<dbReference type="InterPro" id="IPR042098">
    <property type="entry name" value="TauD-like_sf"/>
</dbReference>
<evidence type="ECO:0000256" key="5">
    <source>
        <dbReference type="ARBA" id="ARBA00023004"/>
    </source>
</evidence>
<dbReference type="GO" id="GO:0046872">
    <property type="term" value="F:metal ion binding"/>
    <property type="evidence" value="ECO:0007669"/>
    <property type="project" value="UniProtKB-KW"/>
</dbReference>
<dbReference type="Proteomes" id="UP000189580">
    <property type="component" value="Chromosome a"/>
</dbReference>
<dbReference type="Gene3D" id="3.60.130.10">
    <property type="entry name" value="Clavaminate synthase-like"/>
    <property type="match status" value="1"/>
</dbReference>
<feature type="domain" description="TauD/TfdA-like" evidence="6">
    <location>
        <begin position="9"/>
        <end position="270"/>
    </location>
</feature>
<evidence type="ECO:0000256" key="2">
    <source>
        <dbReference type="ARBA" id="ARBA00022723"/>
    </source>
</evidence>
<keyword evidence="2" id="KW-0479">Metal-binding</keyword>
<evidence type="ECO:0000256" key="4">
    <source>
        <dbReference type="ARBA" id="ARBA00023002"/>
    </source>
</evidence>
<dbReference type="PANTHER" id="PTHR43779">
    <property type="entry name" value="DIOXYGENASE RV0097-RELATED"/>
    <property type="match status" value="1"/>
</dbReference>
<evidence type="ECO:0000313" key="7">
    <source>
        <dbReference type="EMBL" id="ANB12234.1"/>
    </source>
</evidence>
<comment type="similarity">
    <text evidence="1">Belongs to the TfdA dioxygenase family.</text>
</comment>